<feature type="region of interest" description="Disordered" evidence="1">
    <location>
        <begin position="1"/>
        <end position="39"/>
    </location>
</feature>
<comment type="caution">
    <text evidence="2">The sequence shown here is derived from an EMBL/GenBank/DDBJ whole genome shotgun (WGS) entry which is preliminary data.</text>
</comment>
<evidence type="ECO:0000313" key="2">
    <source>
        <dbReference type="EMBL" id="KAF0824098.1"/>
    </source>
</evidence>
<sequence>MKKKGEIRGWGLEPQGFEGSERENRAGKDFLGNKLGMPA</sequence>
<dbReference type="AlphaFoldDB" id="A0A800MX55"/>
<protein>
    <submittedName>
        <fullName evidence="2">Uncharacterized protein</fullName>
    </submittedName>
</protein>
<dbReference type="Proteomes" id="UP000465778">
    <property type="component" value="Unassembled WGS sequence"/>
</dbReference>
<name>A0A800MX55_CYTFI</name>
<feature type="compositionally biased region" description="Basic and acidic residues" evidence="1">
    <location>
        <begin position="19"/>
        <end position="28"/>
    </location>
</feature>
<accession>A0A800MX55</accession>
<organism evidence="2 3">
    <name type="scientific">Cytobacillus firmus</name>
    <name type="common">Bacillus firmus</name>
    <dbReference type="NCBI Taxonomy" id="1399"/>
    <lineage>
        <taxon>Bacteria</taxon>
        <taxon>Bacillati</taxon>
        <taxon>Bacillota</taxon>
        <taxon>Bacilli</taxon>
        <taxon>Bacillales</taxon>
        <taxon>Bacillaceae</taxon>
        <taxon>Cytobacillus</taxon>
    </lineage>
</organism>
<proteinExistence type="predicted"/>
<evidence type="ECO:0000256" key="1">
    <source>
        <dbReference type="SAM" id="MobiDB-lite"/>
    </source>
</evidence>
<reference evidence="2 3" key="1">
    <citation type="journal article" date="2020" name="G3 (Bethesda)">
        <title>Whole Genome Sequencing and Comparative Genomics of Two Nematicidal Bacillus Strains Reveals a Wide Range of Possible Virulence Factors.</title>
        <authorList>
            <person name="Susic N."/>
            <person name="Janezic S."/>
            <person name="Rupnik M."/>
            <person name="Geric Stare B."/>
        </authorList>
    </citation>
    <scope>NUCLEOTIDE SEQUENCE [LARGE SCALE GENOMIC DNA]</scope>
    <source>
        <strain evidence="2 3">I-1582</strain>
    </source>
</reference>
<dbReference type="EMBL" id="VDEM01000019">
    <property type="protein sequence ID" value="KAF0824098.1"/>
    <property type="molecule type" value="Genomic_DNA"/>
</dbReference>
<evidence type="ECO:0000313" key="3">
    <source>
        <dbReference type="Proteomes" id="UP000465778"/>
    </source>
</evidence>
<gene>
    <name evidence="2" type="ORF">KIS1582_2043</name>
</gene>